<dbReference type="EMBL" id="WNWW01001028">
    <property type="protein sequence ID" value="KAF3419845.1"/>
    <property type="molecule type" value="Genomic_DNA"/>
</dbReference>
<evidence type="ECO:0000313" key="2">
    <source>
        <dbReference type="Proteomes" id="UP000655588"/>
    </source>
</evidence>
<comment type="caution">
    <text evidence="1">The sequence shown here is derived from an EMBL/GenBank/DDBJ whole genome shotgun (WGS) entry which is preliminary data.</text>
</comment>
<name>A0A833VM14_9HYME</name>
<protein>
    <submittedName>
        <fullName evidence="1">Uncharacterized protein</fullName>
    </submittedName>
</protein>
<reference evidence="1" key="1">
    <citation type="submission" date="2019-11" db="EMBL/GenBank/DDBJ databases">
        <title>The nuclear and mitochondrial genomes of Frieseomelitta varia - a highly eusocial stingless bee (Meliponini) with a permanently sterile worker caste.</title>
        <authorList>
            <person name="Freitas F.C.P."/>
            <person name="Lourenco A.P."/>
            <person name="Nunes F.M.F."/>
            <person name="Paschoal A.R."/>
            <person name="Abreu F.C.P."/>
            <person name="Barbin F.O."/>
            <person name="Bataglia L."/>
            <person name="Cardoso-Junior C.A.M."/>
            <person name="Cervoni M.S."/>
            <person name="Silva S.R."/>
            <person name="Dalarmi F."/>
            <person name="Del Lama M.A."/>
            <person name="Depintor T.S."/>
            <person name="Ferreira K.M."/>
            <person name="Goria P.S."/>
            <person name="Jaskot M.C."/>
            <person name="Lago D.C."/>
            <person name="Luna-Lucena D."/>
            <person name="Moda L.M."/>
            <person name="Nascimento L."/>
            <person name="Pedrino M."/>
            <person name="Rabico F.O."/>
            <person name="Sanches F.C."/>
            <person name="Santos D.E."/>
            <person name="Santos C.G."/>
            <person name="Vieira J."/>
            <person name="Lopes T.F."/>
            <person name="Barchuk A.R."/>
            <person name="Hartfelder K."/>
            <person name="Simoes Z.L.P."/>
            <person name="Bitondi M.M.G."/>
            <person name="Pinheiro D.G."/>
        </authorList>
    </citation>
    <scope>NUCLEOTIDE SEQUENCE</scope>
    <source>
        <strain evidence="1">USP_RPSP 00005682</strain>
        <tissue evidence="1">Whole individual</tissue>
    </source>
</reference>
<keyword evidence="2" id="KW-1185">Reference proteome</keyword>
<dbReference type="Proteomes" id="UP000655588">
    <property type="component" value="Unassembled WGS sequence"/>
</dbReference>
<evidence type="ECO:0000313" key="1">
    <source>
        <dbReference type="EMBL" id="KAF3419845.1"/>
    </source>
</evidence>
<sequence>MEDVYKTHAYEQDLQGYTIICFESILRMRKHSCAQVPFSSPSSYIVSRTQFQVEVTQFSALVYYNIEHNRHELLAMSLDCRLAVL</sequence>
<organism evidence="1 2">
    <name type="scientific">Frieseomelitta varia</name>
    <dbReference type="NCBI Taxonomy" id="561572"/>
    <lineage>
        <taxon>Eukaryota</taxon>
        <taxon>Metazoa</taxon>
        <taxon>Ecdysozoa</taxon>
        <taxon>Arthropoda</taxon>
        <taxon>Hexapoda</taxon>
        <taxon>Insecta</taxon>
        <taxon>Pterygota</taxon>
        <taxon>Neoptera</taxon>
        <taxon>Endopterygota</taxon>
        <taxon>Hymenoptera</taxon>
        <taxon>Apocrita</taxon>
        <taxon>Aculeata</taxon>
        <taxon>Apoidea</taxon>
        <taxon>Anthophila</taxon>
        <taxon>Apidae</taxon>
        <taxon>Frieseomelitta</taxon>
    </lineage>
</organism>
<accession>A0A833VM14</accession>
<proteinExistence type="predicted"/>
<gene>
    <name evidence="1" type="ORF">E2986_12211</name>
</gene>
<dbReference type="AlphaFoldDB" id="A0A833VM14"/>